<evidence type="ECO:0000256" key="2">
    <source>
        <dbReference type="ARBA" id="ARBA00004809"/>
    </source>
</evidence>
<dbReference type="PROSITE" id="PS51149">
    <property type="entry name" value="GLY_RADICAL_2"/>
    <property type="match status" value="1"/>
</dbReference>
<dbReference type="KEGG" id="gfe:Gferi_23250"/>
<evidence type="ECO:0000256" key="16">
    <source>
        <dbReference type="PIRSR" id="PIRSR000379-2"/>
    </source>
</evidence>
<evidence type="ECO:0000256" key="8">
    <source>
        <dbReference type="ARBA" id="ARBA00022679"/>
    </source>
</evidence>
<evidence type="ECO:0000256" key="15">
    <source>
        <dbReference type="PIRSR" id="PIRSR000379-1"/>
    </source>
</evidence>
<evidence type="ECO:0000256" key="12">
    <source>
        <dbReference type="ARBA" id="ARBA00031063"/>
    </source>
</evidence>
<dbReference type="PIRSF" id="PIRSF000379">
    <property type="entry name" value="For_Ac_trans_1"/>
    <property type="match status" value="1"/>
</dbReference>
<evidence type="ECO:0000259" key="21">
    <source>
        <dbReference type="PROSITE" id="PS51149"/>
    </source>
</evidence>
<feature type="region of interest" description="Disordered" evidence="20">
    <location>
        <begin position="602"/>
        <end position="626"/>
    </location>
</feature>
<keyword evidence="19" id="KW-0175">Coiled coil</keyword>
<keyword evidence="11 18" id="KW-0012">Acyltransferase</keyword>
<feature type="coiled-coil region" evidence="19">
    <location>
        <begin position="190"/>
        <end position="217"/>
    </location>
</feature>
<dbReference type="PROSITE" id="PS00850">
    <property type="entry name" value="GLY_RADICAL_1"/>
    <property type="match status" value="1"/>
</dbReference>
<evidence type="ECO:0000256" key="4">
    <source>
        <dbReference type="ARBA" id="ARBA00013214"/>
    </source>
</evidence>
<reference evidence="23 24" key="1">
    <citation type="submission" date="2016-09" db="EMBL/GenBank/DDBJ databases">
        <title>Genomic analysis reveals versatility of anaerobic energy metabolism of Geosporobacter ferrireducens IRF9 of phylum Firmicutes.</title>
        <authorList>
            <person name="Kim S.-J."/>
        </authorList>
    </citation>
    <scope>NUCLEOTIDE SEQUENCE [LARGE SCALE GENOMIC DNA]</scope>
    <source>
        <strain evidence="23 24">IRF9</strain>
    </source>
</reference>
<keyword evidence="8 18" id="KW-0808">Transferase</keyword>
<keyword evidence="7 18" id="KW-0313">Glucose metabolism</keyword>
<dbReference type="NCBIfam" id="TIGR01255">
    <property type="entry name" value="pyr_form_ly_1"/>
    <property type="match status" value="1"/>
</dbReference>
<evidence type="ECO:0000256" key="5">
    <source>
        <dbReference type="ARBA" id="ARBA00013897"/>
    </source>
</evidence>
<dbReference type="UniPathway" id="UPA00920">
    <property type="reaction ID" value="UER00891"/>
</dbReference>
<dbReference type="InterPro" id="IPR004184">
    <property type="entry name" value="PFL_dom"/>
</dbReference>
<dbReference type="Gene3D" id="3.20.70.20">
    <property type="match status" value="1"/>
</dbReference>
<evidence type="ECO:0000256" key="14">
    <source>
        <dbReference type="ARBA" id="ARBA00049029"/>
    </source>
</evidence>
<evidence type="ECO:0000256" key="9">
    <source>
        <dbReference type="ARBA" id="ARBA00022818"/>
    </source>
</evidence>
<evidence type="ECO:0000256" key="10">
    <source>
        <dbReference type="ARBA" id="ARBA00023277"/>
    </source>
</evidence>
<feature type="domain" description="PFL" evidence="22">
    <location>
        <begin position="1"/>
        <end position="611"/>
    </location>
</feature>
<dbReference type="SUPFAM" id="SSF51998">
    <property type="entry name" value="PFL-like glycyl radical enzymes"/>
    <property type="match status" value="1"/>
</dbReference>
<dbReference type="Pfam" id="PF02901">
    <property type="entry name" value="PFL-like"/>
    <property type="match status" value="1"/>
</dbReference>
<dbReference type="EMBL" id="CP017269">
    <property type="protein sequence ID" value="AOT72201.1"/>
    <property type="molecule type" value="Genomic_DNA"/>
</dbReference>
<evidence type="ECO:0000259" key="22">
    <source>
        <dbReference type="PROSITE" id="PS51554"/>
    </source>
</evidence>
<comment type="similarity">
    <text evidence="3 18">Belongs to the glycyl radical enzyme (GRE) family. PFL subfamily.</text>
</comment>
<evidence type="ECO:0000256" key="13">
    <source>
        <dbReference type="ARBA" id="ARBA00034302"/>
    </source>
</evidence>
<dbReference type="PANTHER" id="PTHR30191">
    <property type="entry name" value="FORMATE ACETYLTRANSFERASE"/>
    <property type="match status" value="1"/>
</dbReference>
<proteinExistence type="inferred from homology"/>
<dbReference type="InterPro" id="IPR050244">
    <property type="entry name" value="Auton_GlycylRad_Cofactor"/>
</dbReference>
<comment type="pathway">
    <text evidence="2 18">Fermentation; pyruvate fermentation; formate from pyruvate: step 1/1.</text>
</comment>
<keyword evidence="24" id="KW-1185">Reference proteome</keyword>
<feature type="active site" description="S-acetylcysteine intermediate" evidence="15">
    <location>
        <position position="405"/>
    </location>
</feature>
<dbReference type="InterPro" id="IPR001150">
    <property type="entry name" value="Gly_radical"/>
</dbReference>
<evidence type="ECO:0000256" key="17">
    <source>
        <dbReference type="PROSITE-ProRule" id="PRU00493"/>
    </source>
</evidence>
<keyword evidence="10 18" id="KW-0119">Carbohydrate metabolism</keyword>
<evidence type="ECO:0000256" key="6">
    <source>
        <dbReference type="ARBA" id="ARBA00022490"/>
    </source>
</evidence>
<evidence type="ECO:0000256" key="1">
    <source>
        <dbReference type="ARBA" id="ARBA00004496"/>
    </source>
</evidence>
<dbReference type="EC" id="2.3.1.54" evidence="4 18"/>
<feature type="modified residue" description="Glycine radical" evidence="16 17">
    <location>
        <position position="716"/>
    </location>
</feature>
<accession>A0A1D8GMN6</accession>
<dbReference type="CDD" id="cd01678">
    <property type="entry name" value="PFL1"/>
    <property type="match status" value="1"/>
</dbReference>
<evidence type="ECO:0000256" key="18">
    <source>
        <dbReference type="RuleBase" id="RU368075"/>
    </source>
</evidence>
<feature type="active site" description="Cysteine radical intermediate" evidence="15">
    <location>
        <position position="406"/>
    </location>
</feature>
<dbReference type="AlphaFoldDB" id="A0A1D8GMN6"/>
<evidence type="ECO:0000256" key="7">
    <source>
        <dbReference type="ARBA" id="ARBA00022526"/>
    </source>
</evidence>
<keyword evidence="9 16" id="KW-0556">Organic radical</keyword>
<dbReference type="InterPro" id="IPR005949">
    <property type="entry name" value="Form_AcTrfase"/>
</dbReference>
<keyword evidence="6 18" id="KW-0963">Cytoplasm</keyword>
<comment type="subcellular location">
    <subcellularLocation>
        <location evidence="1 18">Cytoplasm</location>
    </subcellularLocation>
</comment>
<evidence type="ECO:0000313" key="24">
    <source>
        <dbReference type="Proteomes" id="UP000095743"/>
    </source>
</evidence>
<dbReference type="Pfam" id="PF01228">
    <property type="entry name" value="Gly_radical"/>
    <property type="match status" value="1"/>
</dbReference>
<dbReference type="STRING" id="1424294.Gferi_23250"/>
<comment type="catalytic activity">
    <reaction evidence="14 18">
        <text>formate + acetyl-CoA = pyruvate + CoA</text>
        <dbReference type="Rhea" id="RHEA:11844"/>
        <dbReference type="ChEBI" id="CHEBI:15361"/>
        <dbReference type="ChEBI" id="CHEBI:15740"/>
        <dbReference type="ChEBI" id="CHEBI:57287"/>
        <dbReference type="ChEBI" id="CHEBI:57288"/>
        <dbReference type="EC" id="2.3.1.54"/>
    </reaction>
</comment>
<dbReference type="InterPro" id="IPR019777">
    <property type="entry name" value="Form_AcTrfase_GR_CS"/>
</dbReference>
<organism evidence="23 24">
    <name type="scientific">Geosporobacter ferrireducens</name>
    <dbReference type="NCBI Taxonomy" id="1424294"/>
    <lineage>
        <taxon>Bacteria</taxon>
        <taxon>Bacillati</taxon>
        <taxon>Bacillota</taxon>
        <taxon>Clostridia</taxon>
        <taxon>Peptostreptococcales</taxon>
        <taxon>Thermotaleaceae</taxon>
        <taxon>Geosporobacter</taxon>
    </lineage>
</organism>
<feature type="domain" description="Glycine radical" evidence="21">
    <location>
        <begin position="618"/>
        <end position="741"/>
    </location>
</feature>
<evidence type="ECO:0000256" key="3">
    <source>
        <dbReference type="ARBA" id="ARBA00008375"/>
    </source>
</evidence>
<dbReference type="GO" id="GO:0006006">
    <property type="term" value="P:glucose metabolic process"/>
    <property type="evidence" value="ECO:0007669"/>
    <property type="project" value="UniProtKB-UniRule"/>
</dbReference>
<gene>
    <name evidence="23" type="ORF">Gferi_23250</name>
</gene>
<evidence type="ECO:0000256" key="11">
    <source>
        <dbReference type="ARBA" id="ARBA00023315"/>
    </source>
</evidence>
<evidence type="ECO:0000313" key="23">
    <source>
        <dbReference type="EMBL" id="AOT72201.1"/>
    </source>
</evidence>
<dbReference type="GO" id="GO:0008861">
    <property type="term" value="F:formate C-acetyltransferase activity"/>
    <property type="evidence" value="ECO:0007669"/>
    <property type="project" value="UniProtKB-UniRule"/>
</dbReference>
<dbReference type="PROSITE" id="PS51554">
    <property type="entry name" value="PFL"/>
    <property type="match status" value="1"/>
</dbReference>
<dbReference type="FunFam" id="3.20.70.20:FF:000003">
    <property type="entry name" value="Formate acetyltransferase"/>
    <property type="match status" value="1"/>
</dbReference>
<evidence type="ECO:0000256" key="19">
    <source>
        <dbReference type="SAM" id="Coils"/>
    </source>
</evidence>
<evidence type="ECO:0000256" key="20">
    <source>
        <dbReference type="SAM" id="MobiDB-lite"/>
    </source>
</evidence>
<comment type="function">
    <text evidence="13">Catalyzes the conversion of pyruvate to formate and acetyl-CoA.</text>
</comment>
<dbReference type="Proteomes" id="UP000095743">
    <property type="component" value="Chromosome"/>
</dbReference>
<comment type="subunit">
    <text evidence="18">Homodimer.</text>
</comment>
<protein>
    <recommendedName>
        <fullName evidence="5 18">Formate acetyltransferase</fullName>
        <ecNumber evidence="4 18">2.3.1.54</ecNumber>
    </recommendedName>
    <alternativeName>
        <fullName evidence="12 18">Pyruvate formate-lyase</fullName>
    </alternativeName>
</protein>
<dbReference type="GO" id="GO:0005829">
    <property type="term" value="C:cytosol"/>
    <property type="evidence" value="ECO:0007669"/>
    <property type="project" value="TreeGrafter"/>
</dbReference>
<sequence length="741" mass="83853">MVWNGFKAGKWQEEINVRDFIQSNYTPYEGDESFLEVPTEKTLKLWEQVLRLFEAERKKNGTLDVDANTIASIVSHGPGYIDKELETIVGLQTDAPLKRALMPYGGFKMVKDACDAYGYTLDSQVEEIFTKYRKTHNQGVFDVYTPEMKMARKTGVITGLPDAYGRGRIIGDYRRVALYGINRLVEDKKAQKASLEMDAMTEEVIRLREEITEQIKSLGELAQMAKDYGFDISKPAKDTKEAIQWLYFGYLAAVKEQNGAAMSIGRISTFLDIYMERDLKNGVYSEAEIQEMMDHFVMKLRMVRFLRTPDYNELFSGDPTWVTECIAGMGIDGRTLITKNSFRMLHTLYNLGPAPEPNLTILWSVNLPEAFKKYCGKASIKTSSIQYENDDLMREYWGDDYGIACCVSAMRIGKQMQFFGARANLAKALLYAINGGVDEKLGVQVGPKFEPITSEYLNYEEVMEKFEVLMDWLSKLYVNTLNVIHYMHDKYAYERIEMALHDRDVLRTMACGIAGLSVVTDALSAIKHAKVKVVRNDAGLAVDYIVEGEYPAYGNDDPRADEIAKDIVKRFMDKLRKCPTYRNSVATMSVLTITSNVVYGKKTGNTPDGRKAGEPFAPGANPMHKRDKKGAIASMNSVAKLPYEHSQDGISYTFSIVPKALGKDGEGQVDNMVGLLDGYFSQEGHHINVNVFDKETLLDAMEHPEKYPQLTVRVSGYAVNFIKLTKEQQLDVIHRTFHENM</sequence>
<dbReference type="OrthoDB" id="9803969at2"/>
<dbReference type="PANTHER" id="PTHR30191:SF0">
    <property type="entry name" value="FORMATE ACETYLTRANSFERASE 1"/>
    <property type="match status" value="1"/>
</dbReference>
<name>A0A1D8GMN6_9FIRM</name>